<keyword evidence="3 10" id="KW-0813">Transport</keyword>
<dbReference type="Pfam" id="PF03544">
    <property type="entry name" value="TonB_C"/>
    <property type="match status" value="1"/>
</dbReference>
<feature type="compositionally biased region" description="Low complexity" evidence="11">
    <location>
        <begin position="149"/>
        <end position="164"/>
    </location>
</feature>
<comment type="similarity">
    <text evidence="2 10">Belongs to the TonB family.</text>
</comment>
<name>A0ABY2AIJ9_9GAMM</name>
<dbReference type="Proteomes" id="UP000292554">
    <property type="component" value="Unassembled WGS sequence"/>
</dbReference>
<evidence type="ECO:0000256" key="7">
    <source>
        <dbReference type="ARBA" id="ARBA00022927"/>
    </source>
</evidence>
<keyword evidence="7 10" id="KW-0653">Protein transport</keyword>
<protein>
    <recommendedName>
        <fullName evidence="10">Protein TonB</fullName>
    </recommendedName>
</protein>
<feature type="compositionally biased region" description="Basic and acidic residues" evidence="11">
    <location>
        <begin position="101"/>
        <end position="111"/>
    </location>
</feature>
<keyword evidence="10" id="KW-0735">Signal-anchor</keyword>
<dbReference type="Gene3D" id="3.30.1150.10">
    <property type="match status" value="1"/>
</dbReference>
<evidence type="ECO:0000256" key="6">
    <source>
        <dbReference type="ARBA" id="ARBA00022692"/>
    </source>
</evidence>
<evidence type="ECO:0000256" key="8">
    <source>
        <dbReference type="ARBA" id="ARBA00022989"/>
    </source>
</evidence>
<dbReference type="InterPro" id="IPR051045">
    <property type="entry name" value="TonB-dependent_transducer"/>
</dbReference>
<sequence length="290" mass="30780">MSFCLYKYIKTQWPLMTMRALLFFGLVLVLFGLSSHVVPAPLASASANASASALAVSVSFAVPAAKSPVAEKQAQQAKPTDAAVNMTEPSATKALIAENKPVIKPEPKPEVKPVSPQKPLAEPERPIEIEPAEAVLTASEPTDAVPTEAVPTKATPAHKTPTEPALAAVEPPLESDDVSEPSTPALAAAAQADGAHQEPEFAQPLFAAPPTPPRYPTVARKRGREGVVLIDIWLDAEGKQAKREIAQSSGWNVLDESALKAVARWQFHPHQAAGVNIASRLRVPVEFSLQ</sequence>
<evidence type="ECO:0000259" key="12">
    <source>
        <dbReference type="PROSITE" id="PS52015"/>
    </source>
</evidence>
<keyword evidence="14" id="KW-1185">Reference proteome</keyword>
<evidence type="ECO:0000313" key="14">
    <source>
        <dbReference type="Proteomes" id="UP000292554"/>
    </source>
</evidence>
<comment type="function">
    <text evidence="10">Interacts with outer membrane receptor proteins that carry out high-affinity binding and energy dependent uptake into the periplasmic space of specific substrates. It could act to transduce energy from the cytoplasmic membrane to specific energy-requiring processes in the outer membrane, resulting in the release into the periplasm of ligands bound by these outer membrane proteins.</text>
</comment>
<keyword evidence="6" id="KW-0812">Transmembrane</keyword>
<dbReference type="RefSeq" id="WP_131416653.1">
    <property type="nucleotide sequence ID" value="NZ_SJXE01000008.1"/>
</dbReference>
<dbReference type="PANTHER" id="PTHR33446:SF2">
    <property type="entry name" value="PROTEIN TONB"/>
    <property type="match status" value="1"/>
</dbReference>
<feature type="region of interest" description="Disordered" evidence="11">
    <location>
        <begin position="101"/>
        <end position="164"/>
    </location>
</feature>
<dbReference type="PRINTS" id="PR01374">
    <property type="entry name" value="TONBPROTEIN"/>
</dbReference>
<gene>
    <name evidence="13" type="ORF">EZV61_15175</name>
</gene>
<dbReference type="InterPro" id="IPR037682">
    <property type="entry name" value="TonB_C"/>
</dbReference>
<feature type="domain" description="TonB C-terminal" evidence="12">
    <location>
        <begin position="200"/>
        <end position="290"/>
    </location>
</feature>
<keyword evidence="5 10" id="KW-0997">Cell inner membrane</keyword>
<evidence type="ECO:0000256" key="3">
    <source>
        <dbReference type="ARBA" id="ARBA00022448"/>
    </source>
</evidence>
<dbReference type="PROSITE" id="PS52015">
    <property type="entry name" value="TONB_CTD"/>
    <property type="match status" value="1"/>
</dbReference>
<evidence type="ECO:0000256" key="1">
    <source>
        <dbReference type="ARBA" id="ARBA00004383"/>
    </source>
</evidence>
<reference evidence="13 14" key="1">
    <citation type="submission" date="2019-02" db="EMBL/GenBank/DDBJ databases">
        <title>Corallincola luteus sp. nov., a marine bacterium isolated from surface sediment of Bohai Sea in China.</title>
        <authorList>
            <person name="Ren Q."/>
        </authorList>
    </citation>
    <scope>NUCLEOTIDE SEQUENCE [LARGE SCALE GENOMIC DNA]</scope>
    <source>
        <strain evidence="13 14">DASS28</strain>
    </source>
</reference>
<keyword evidence="8" id="KW-1133">Transmembrane helix</keyword>
<proteinExistence type="inferred from homology"/>
<evidence type="ECO:0000256" key="5">
    <source>
        <dbReference type="ARBA" id="ARBA00022519"/>
    </source>
</evidence>
<dbReference type="InterPro" id="IPR006260">
    <property type="entry name" value="TonB/TolA_C"/>
</dbReference>
<evidence type="ECO:0000256" key="9">
    <source>
        <dbReference type="ARBA" id="ARBA00023136"/>
    </source>
</evidence>
<accession>A0ABY2AIJ9</accession>
<evidence type="ECO:0000256" key="4">
    <source>
        <dbReference type="ARBA" id="ARBA00022475"/>
    </source>
</evidence>
<dbReference type="SUPFAM" id="SSF74653">
    <property type="entry name" value="TolA/TonB C-terminal domain"/>
    <property type="match status" value="1"/>
</dbReference>
<comment type="caution">
    <text evidence="13">The sequence shown here is derived from an EMBL/GenBank/DDBJ whole genome shotgun (WGS) entry which is preliminary data.</text>
</comment>
<dbReference type="NCBIfam" id="TIGR01352">
    <property type="entry name" value="tonB_Cterm"/>
    <property type="match status" value="1"/>
</dbReference>
<comment type="subcellular location">
    <subcellularLocation>
        <location evidence="1 10">Cell inner membrane</location>
        <topology evidence="1 10">Single-pass membrane protein</topology>
        <orientation evidence="1 10">Periplasmic side</orientation>
    </subcellularLocation>
</comment>
<evidence type="ECO:0000256" key="11">
    <source>
        <dbReference type="SAM" id="MobiDB-lite"/>
    </source>
</evidence>
<keyword evidence="9" id="KW-0472">Membrane</keyword>
<evidence type="ECO:0000256" key="2">
    <source>
        <dbReference type="ARBA" id="ARBA00006555"/>
    </source>
</evidence>
<dbReference type="PANTHER" id="PTHR33446">
    <property type="entry name" value="PROTEIN TONB-RELATED"/>
    <property type="match status" value="1"/>
</dbReference>
<evidence type="ECO:0000256" key="10">
    <source>
        <dbReference type="RuleBase" id="RU362123"/>
    </source>
</evidence>
<evidence type="ECO:0000313" key="13">
    <source>
        <dbReference type="EMBL" id="TCI02269.1"/>
    </source>
</evidence>
<keyword evidence="4 10" id="KW-1003">Cell membrane</keyword>
<dbReference type="EMBL" id="SJXE01000008">
    <property type="protein sequence ID" value="TCI02269.1"/>
    <property type="molecule type" value="Genomic_DNA"/>
</dbReference>
<dbReference type="InterPro" id="IPR003538">
    <property type="entry name" value="TonB"/>
</dbReference>
<organism evidence="13 14">
    <name type="scientific">Corallincola luteus</name>
    <dbReference type="NCBI Taxonomy" id="1775177"/>
    <lineage>
        <taxon>Bacteria</taxon>
        <taxon>Pseudomonadati</taxon>
        <taxon>Pseudomonadota</taxon>
        <taxon>Gammaproteobacteria</taxon>
        <taxon>Alteromonadales</taxon>
        <taxon>Psychromonadaceae</taxon>
        <taxon>Corallincola</taxon>
    </lineage>
</organism>